<feature type="domain" description="DUF7932" evidence="2">
    <location>
        <begin position="237"/>
        <end position="366"/>
    </location>
</feature>
<organism evidence="3 4">
    <name type="scientific">Discina gigas</name>
    <dbReference type="NCBI Taxonomy" id="1032678"/>
    <lineage>
        <taxon>Eukaryota</taxon>
        <taxon>Fungi</taxon>
        <taxon>Dikarya</taxon>
        <taxon>Ascomycota</taxon>
        <taxon>Pezizomycotina</taxon>
        <taxon>Pezizomycetes</taxon>
        <taxon>Pezizales</taxon>
        <taxon>Discinaceae</taxon>
        <taxon>Discina</taxon>
    </lineage>
</organism>
<evidence type="ECO:0000313" key="4">
    <source>
        <dbReference type="Proteomes" id="UP001447188"/>
    </source>
</evidence>
<feature type="compositionally biased region" description="Basic and acidic residues" evidence="1">
    <location>
        <begin position="131"/>
        <end position="143"/>
    </location>
</feature>
<dbReference type="EMBL" id="JBBBZM010000202">
    <property type="protein sequence ID" value="KAL0631895.1"/>
    <property type="molecule type" value="Genomic_DNA"/>
</dbReference>
<evidence type="ECO:0000256" key="1">
    <source>
        <dbReference type="SAM" id="MobiDB-lite"/>
    </source>
</evidence>
<comment type="caution">
    <text evidence="3">The sequence shown here is derived from an EMBL/GenBank/DDBJ whole genome shotgun (WGS) entry which is preliminary data.</text>
</comment>
<evidence type="ECO:0000259" key="2">
    <source>
        <dbReference type="Pfam" id="PF25560"/>
    </source>
</evidence>
<evidence type="ECO:0000313" key="3">
    <source>
        <dbReference type="EMBL" id="KAL0631895.1"/>
    </source>
</evidence>
<dbReference type="Pfam" id="PF25560">
    <property type="entry name" value="DUF7932"/>
    <property type="match status" value="1"/>
</dbReference>
<proteinExistence type="predicted"/>
<dbReference type="Proteomes" id="UP001447188">
    <property type="component" value="Unassembled WGS sequence"/>
</dbReference>
<name>A0ABR3G7J0_9PEZI</name>
<accession>A0ABR3G7J0</accession>
<reference evidence="3 4" key="1">
    <citation type="submission" date="2024-02" db="EMBL/GenBank/DDBJ databases">
        <title>Discinaceae phylogenomics.</title>
        <authorList>
            <person name="Dirks A.C."/>
            <person name="James T.Y."/>
        </authorList>
    </citation>
    <scope>NUCLEOTIDE SEQUENCE [LARGE SCALE GENOMIC DNA]</scope>
    <source>
        <strain evidence="3 4">ACD0624</strain>
    </source>
</reference>
<sequence length="1047" mass="113789">MLLNGKVLVSADGAAGSSGSQFYDRREAFALPGCVGVNGHSANPPGAGANAGTISLTLTAPKYESRGILAEGTGELAGKRWEIADGNHLFLSARGGDGGAGGHGEDGQNGGRGMNGQGSTQNQDATAAKGARVEYTEGPEKEGKVAKVEPVVPGKCTTVLDMRVVEVGEFVLVRRYYNQVSLYTTHTRPPGNRGHQGFYGSPPITPLSAGAVGARGSVQIKVKSSNGMESVYPGKYHLTVVSFEVVDENGDMVMEPGEHIIVRNICVQNSGSMPSPAHSIIPILIRAGDWLEPLVDEPAFLPTSIFPGETVSVRGEVRAFIRQEGAPRYPGVVFSATEELLLIATMPGINRILSDFSLPTTINIRYPLELEAPCTLRSVERGNNVTFSWRLWNVSSKPYGLTGQLRRTAATCLSEIGSNQIFTFPGDDSKGGPTRGFDNLDILAPGTSITISQTFRVSDRADQYSDAALRLELLLSEPGDKENRFSTLDCPHRPLRSIMHYPIEVQISARYSYNPDSKFLLVVNADTKPEVIQQTFKFIGGDLEMSMDVWNLSVYGNFINPLTGTCVLFEYVGKSVIVFSNPFEYFGQGMRSAFGLLDPFTISYLAAAETQFLFPETTTNDASLGPWFSALIFPTYSPERGSVEIERKILIPTINCEQRNGRLSAHTYTVKPQLLKNSKALVGAETKRTARLLNEYLPLHRFSVSPIGPATKKIAGTVIVRQGLPRTAHVVVTFGRWDVYGGGLSDFNAYMVVALLPFKTRAKMFWGRVGGEILDPTLDGIAAAAAAGSFKTGKFSATPVDAIELDSGMVQKGKSLEPAQPVTTRAEIEYKIYRALCVSISYEIELEVSRFCTDAPWPDVIPETNCLFQLAKLEYFFSLAENKPKIDIPVDFEQLVETLGCIVATAQPTGAGQFIGQKMIRYGNRQAHLRVQLLEKLDTALRAVFTEKVATKLKRKILRASDKVKDDTVRAVGGTLAGVILSRLGAFTGEQYTSVPFFDASTMKGQSEDWGETEAASRMAVHAEALGRIGKDEAHSRAMLNEMMKIL</sequence>
<feature type="compositionally biased region" description="Gly residues" evidence="1">
    <location>
        <begin position="95"/>
        <end position="116"/>
    </location>
</feature>
<protein>
    <recommendedName>
        <fullName evidence="2">DUF7932 domain-containing protein</fullName>
    </recommendedName>
</protein>
<keyword evidence="4" id="KW-1185">Reference proteome</keyword>
<feature type="region of interest" description="Disordered" evidence="1">
    <location>
        <begin position="94"/>
        <end position="143"/>
    </location>
</feature>
<gene>
    <name evidence="3" type="ORF">Q9L58_009248</name>
</gene>
<dbReference type="InterPro" id="IPR057692">
    <property type="entry name" value="DUF7932"/>
</dbReference>